<feature type="non-terminal residue" evidence="1">
    <location>
        <position position="79"/>
    </location>
</feature>
<accession>X0TA26</accession>
<sequence>MTIEDTFRGAKNGYIYSYAYLTMVAEEIGMERAIALENKMCEARGAIDGKIIKEQVDIKDFDAKAAASIAENYVESIGM</sequence>
<comment type="caution">
    <text evidence="1">The sequence shown here is derived from an EMBL/GenBank/DDBJ whole genome shotgun (WGS) entry which is preliminary data.</text>
</comment>
<reference evidence="1" key="1">
    <citation type="journal article" date="2014" name="Front. Microbiol.">
        <title>High frequency of phylogenetically diverse reductive dehalogenase-homologous genes in deep subseafloor sedimentary metagenomes.</title>
        <authorList>
            <person name="Kawai M."/>
            <person name="Futagami T."/>
            <person name="Toyoda A."/>
            <person name="Takaki Y."/>
            <person name="Nishi S."/>
            <person name="Hori S."/>
            <person name="Arai W."/>
            <person name="Tsubouchi T."/>
            <person name="Morono Y."/>
            <person name="Uchiyama I."/>
            <person name="Ito T."/>
            <person name="Fujiyama A."/>
            <person name="Inagaki F."/>
            <person name="Takami H."/>
        </authorList>
    </citation>
    <scope>NUCLEOTIDE SEQUENCE</scope>
    <source>
        <strain evidence="1">Expedition CK06-06</strain>
    </source>
</reference>
<proteinExistence type="predicted"/>
<dbReference type="AlphaFoldDB" id="X0TA26"/>
<gene>
    <name evidence="1" type="ORF">S01H1_18866</name>
</gene>
<dbReference type="EMBL" id="BARS01010126">
    <property type="protein sequence ID" value="GAF90049.1"/>
    <property type="molecule type" value="Genomic_DNA"/>
</dbReference>
<organism evidence="1">
    <name type="scientific">marine sediment metagenome</name>
    <dbReference type="NCBI Taxonomy" id="412755"/>
    <lineage>
        <taxon>unclassified sequences</taxon>
        <taxon>metagenomes</taxon>
        <taxon>ecological metagenomes</taxon>
    </lineage>
</organism>
<name>X0TA26_9ZZZZ</name>
<evidence type="ECO:0000313" key="1">
    <source>
        <dbReference type="EMBL" id="GAF90049.1"/>
    </source>
</evidence>
<protein>
    <submittedName>
        <fullName evidence="1">Uncharacterized protein</fullName>
    </submittedName>
</protein>